<keyword evidence="2" id="KW-1185">Reference proteome</keyword>
<protein>
    <submittedName>
        <fullName evidence="1">Uncharacterized protein</fullName>
    </submittedName>
</protein>
<proteinExistence type="predicted"/>
<name>A0A165DRI3_9BASI</name>
<evidence type="ECO:0000313" key="2">
    <source>
        <dbReference type="Proteomes" id="UP000076842"/>
    </source>
</evidence>
<dbReference type="InParanoid" id="A0A165DRI3"/>
<dbReference type="Proteomes" id="UP000076842">
    <property type="component" value="Unassembled WGS sequence"/>
</dbReference>
<gene>
    <name evidence="1" type="ORF">CALCODRAFT_501216</name>
</gene>
<reference evidence="1 2" key="1">
    <citation type="journal article" date="2016" name="Mol. Biol. Evol.">
        <title>Comparative Genomics of Early-Diverging Mushroom-Forming Fungi Provides Insights into the Origins of Lignocellulose Decay Capabilities.</title>
        <authorList>
            <person name="Nagy L.G."/>
            <person name="Riley R."/>
            <person name="Tritt A."/>
            <person name="Adam C."/>
            <person name="Daum C."/>
            <person name="Floudas D."/>
            <person name="Sun H."/>
            <person name="Yadav J.S."/>
            <person name="Pangilinan J."/>
            <person name="Larsson K.H."/>
            <person name="Matsuura K."/>
            <person name="Barry K."/>
            <person name="Labutti K."/>
            <person name="Kuo R."/>
            <person name="Ohm R.A."/>
            <person name="Bhattacharya S.S."/>
            <person name="Shirouzu T."/>
            <person name="Yoshinaga Y."/>
            <person name="Martin F.M."/>
            <person name="Grigoriev I.V."/>
            <person name="Hibbett D.S."/>
        </authorList>
    </citation>
    <scope>NUCLEOTIDE SEQUENCE [LARGE SCALE GENOMIC DNA]</scope>
    <source>
        <strain evidence="1 2">HHB12733</strain>
    </source>
</reference>
<accession>A0A165DRI3</accession>
<organism evidence="1 2">
    <name type="scientific">Calocera cornea HHB12733</name>
    <dbReference type="NCBI Taxonomy" id="1353952"/>
    <lineage>
        <taxon>Eukaryota</taxon>
        <taxon>Fungi</taxon>
        <taxon>Dikarya</taxon>
        <taxon>Basidiomycota</taxon>
        <taxon>Agaricomycotina</taxon>
        <taxon>Dacrymycetes</taxon>
        <taxon>Dacrymycetales</taxon>
        <taxon>Dacrymycetaceae</taxon>
        <taxon>Calocera</taxon>
    </lineage>
</organism>
<evidence type="ECO:0000313" key="1">
    <source>
        <dbReference type="EMBL" id="KZT53387.1"/>
    </source>
</evidence>
<dbReference type="EMBL" id="KV424039">
    <property type="protein sequence ID" value="KZT53387.1"/>
    <property type="molecule type" value="Genomic_DNA"/>
</dbReference>
<sequence>MHLANNEGCQTQDDYDPIISCCKSLRSCTSGQLAKEDSLTASIETWQAKSLVASFPSVQRAHSRFPIWDSNRARRSVFMSWSNSGFWNTCSSNESNIGNLSSSFRRYSTVSSSDRSGSPRRSSSLSLCQTFSCTAARKSSFCDFLSYHGTC</sequence>
<dbReference type="AlphaFoldDB" id="A0A165DRI3"/>